<dbReference type="EMBL" id="FNKH01000002">
    <property type="protein sequence ID" value="SDQ30407.1"/>
    <property type="molecule type" value="Genomic_DNA"/>
</dbReference>
<dbReference type="AlphaFoldDB" id="A0A1H0ZSL1"/>
<evidence type="ECO:0000313" key="1">
    <source>
        <dbReference type="EMBL" id="SDQ30407.1"/>
    </source>
</evidence>
<protein>
    <submittedName>
        <fullName evidence="1">Uncharacterized protein</fullName>
    </submittedName>
</protein>
<proteinExistence type="predicted"/>
<dbReference type="Proteomes" id="UP000181917">
    <property type="component" value="Unassembled WGS sequence"/>
</dbReference>
<sequence>MTSTADEGLGKNAVPVTLVIRAWQESGNNGFRARIIRGPRRPRPAIETTSDPEQVLDMAREWLTGLQNPG</sequence>
<dbReference type="OrthoDB" id="9933028at2"/>
<dbReference type="RefSeq" id="WP_074699125.1">
    <property type="nucleotide sequence ID" value="NZ_CP018863.1"/>
</dbReference>
<evidence type="ECO:0000313" key="2">
    <source>
        <dbReference type="Proteomes" id="UP000181917"/>
    </source>
</evidence>
<dbReference type="KEGG" id="acry:AC20117_14590"/>
<organism evidence="1 2">
    <name type="scientific">Crystallibacter crystallopoietes</name>
    <dbReference type="NCBI Taxonomy" id="37928"/>
    <lineage>
        <taxon>Bacteria</taxon>
        <taxon>Bacillati</taxon>
        <taxon>Actinomycetota</taxon>
        <taxon>Actinomycetes</taxon>
        <taxon>Micrococcales</taxon>
        <taxon>Micrococcaceae</taxon>
        <taxon>Crystallibacter</taxon>
    </lineage>
</organism>
<keyword evidence="2" id="KW-1185">Reference proteome</keyword>
<accession>A0A1H0ZSL1</accession>
<gene>
    <name evidence="1" type="ORF">SAMN04489742_0540</name>
</gene>
<reference evidence="1 2" key="1">
    <citation type="submission" date="2016-10" db="EMBL/GenBank/DDBJ databases">
        <authorList>
            <person name="de Groot N.N."/>
        </authorList>
    </citation>
    <scope>NUCLEOTIDE SEQUENCE [LARGE SCALE GENOMIC DNA]</scope>
    <source>
        <strain evidence="1 2">DSM 20117</strain>
    </source>
</reference>
<name>A0A1H0ZSL1_9MICC</name>